<keyword evidence="3" id="KW-0574">Periplasm</keyword>
<dbReference type="Pfam" id="PF16889">
    <property type="entry name" value="Hepar_II_III_N"/>
    <property type="match status" value="1"/>
</dbReference>
<evidence type="ECO:0000256" key="4">
    <source>
        <dbReference type="ARBA" id="ARBA00023239"/>
    </source>
</evidence>
<keyword evidence="4" id="KW-0456">Lyase</keyword>
<sequence>MVAAALCSRDSFFALRDPDKRVAELLKDQIYFRERLIGFDHWEAPENLESSLVKSWKFYYHSLVWLAPLRHVYRIVPDENYKDVYLRNIREWLTRHGIPPTPLPTQKEPGDYTWYDMSAAWRTMVIIGAISMSGPEPDLIDYLSGHADVLMDDTYYAGLGNHALHQNYALMSAATVLNRQDQLESALTRIEALRQISIDDEGVALEGSAGYHLFNMDWWLNMDHQLKQVSRFVDDIAEIQIPDMRSFLRSIIAPDGKIIPLGDSTMSKGLYRNVINEYPDHFTSFIEDDPTLVHALSCGLEGTPATETMQVFSDGFWFSRCRSNDREPRCQSHATIKFGPGLAERVHAHDDAGSITFYPRGIRLLEEGGMFGYYGGNRREFVKSNLAHNTVVVPGRKYYRSAVSPLHNARSTPDFDQAEVEVLALERTRWRRLVAHAHGDDLMLIQDIVDAGDATFQQIFNLGDGFRVVEMHDGRVDVQDEAGNRASMVWLSRDANLGMVYGREVPLMGWRSTFEGELHPITCITAGFSPTAKETNVKVALAIVMLAKEEDFRDIALDNIRFRATSTLFDLRRKTEVLECMVTFGGNDTASRVNRRLK</sequence>
<evidence type="ECO:0000259" key="6">
    <source>
        <dbReference type="Pfam" id="PF16889"/>
    </source>
</evidence>
<gene>
    <name evidence="7" type="ORF">NCF85_01610</name>
</gene>
<evidence type="ECO:0000259" key="5">
    <source>
        <dbReference type="Pfam" id="PF07940"/>
    </source>
</evidence>
<dbReference type="Gene3D" id="1.50.10.100">
    <property type="entry name" value="Chondroitin AC/alginate lyase"/>
    <property type="match status" value="1"/>
</dbReference>
<dbReference type="Pfam" id="PF07940">
    <property type="entry name" value="Hepar_II_III_C"/>
    <property type="match status" value="1"/>
</dbReference>
<keyword evidence="8" id="KW-1185">Reference proteome</keyword>
<dbReference type="RefSeq" id="WP_301642292.1">
    <property type="nucleotide sequence ID" value="NZ_CP098494.1"/>
</dbReference>
<evidence type="ECO:0000313" key="7">
    <source>
        <dbReference type="EMBL" id="USA61706.1"/>
    </source>
</evidence>
<evidence type="ECO:0000256" key="1">
    <source>
        <dbReference type="ARBA" id="ARBA00004418"/>
    </source>
</evidence>
<organism evidence="7 8">
    <name type="scientific">Qipengyuania citrea</name>
    <dbReference type="NCBI Taxonomy" id="225971"/>
    <lineage>
        <taxon>Bacteria</taxon>
        <taxon>Pseudomonadati</taxon>
        <taxon>Pseudomonadota</taxon>
        <taxon>Alphaproteobacteria</taxon>
        <taxon>Sphingomonadales</taxon>
        <taxon>Erythrobacteraceae</taxon>
        <taxon>Qipengyuania</taxon>
    </lineage>
</organism>
<dbReference type="PANTHER" id="PTHR39210">
    <property type="entry name" value="HEPARIN-SULFATE LYASE"/>
    <property type="match status" value="1"/>
</dbReference>
<accession>A0ABY4UA83</accession>
<feature type="domain" description="Heparin-sulfate lyase N-terminal" evidence="6">
    <location>
        <begin position="31"/>
        <end position="282"/>
    </location>
</feature>
<dbReference type="InterPro" id="IPR012480">
    <property type="entry name" value="Hepar_II_III_C"/>
</dbReference>
<protein>
    <submittedName>
        <fullName evidence="7">Heparinase II/III family protein</fullName>
    </submittedName>
</protein>
<dbReference type="PANTHER" id="PTHR39210:SF1">
    <property type="entry name" value="HEPARIN-SULFATE LYASE"/>
    <property type="match status" value="1"/>
</dbReference>
<dbReference type="Proteomes" id="UP001056619">
    <property type="component" value="Chromosome"/>
</dbReference>
<dbReference type="EMBL" id="CP098494">
    <property type="protein sequence ID" value="USA61706.1"/>
    <property type="molecule type" value="Genomic_DNA"/>
</dbReference>
<evidence type="ECO:0000256" key="2">
    <source>
        <dbReference type="ARBA" id="ARBA00022729"/>
    </source>
</evidence>
<evidence type="ECO:0000256" key="3">
    <source>
        <dbReference type="ARBA" id="ARBA00022764"/>
    </source>
</evidence>
<dbReference type="InterPro" id="IPR031680">
    <property type="entry name" value="Hepar_II_III_N"/>
</dbReference>
<dbReference type="Gene3D" id="2.70.98.70">
    <property type="match status" value="1"/>
</dbReference>
<evidence type="ECO:0000313" key="8">
    <source>
        <dbReference type="Proteomes" id="UP001056619"/>
    </source>
</evidence>
<dbReference type="SUPFAM" id="SSF48230">
    <property type="entry name" value="Chondroitin AC/alginate lyase"/>
    <property type="match status" value="1"/>
</dbReference>
<keyword evidence="2" id="KW-0732">Signal</keyword>
<dbReference type="InterPro" id="IPR008929">
    <property type="entry name" value="Chondroitin_lyas"/>
</dbReference>
<reference evidence="7 8" key="1">
    <citation type="submission" date="2022-06" db="EMBL/GenBank/DDBJ databases">
        <authorList>
            <person name="Liu G."/>
        </authorList>
    </citation>
    <scope>NUCLEOTIDE SEQUENCE [LARGE SCALE GENOMIC DNA]</scope>
    <source>
        <strain evidence="7 8">E4</strain>
    </source>
</reference>
<proteinExistence type="predicted"/>
<feature type="domain" description="Heparinase II/III-like C-terminal" evidence="5">
    <location>
        <begin position="345"/>
        <end position="491"/>
    </location>
</feature>
<name>A0ABY4UA83_9SPHN</name>
<comment type="subcellular location">
    <subcellularLocation>
        <location evidence="1">Periplasm</location>
    </subcellularLocation>
</comment>